<accession>A0A7W6HHU3</accession>
<organism evidence="2 3">
    <name type="scientific">Aurantimonas endophytica</name>
    <dbReference type="NCBI Taxonomy" id="1522175"/>
    <lineage>
        <taxon>Bacteria</taxon>
        <taxon>Pseudomonadati</taxon>
        <taxon>Pseudomonadota</taxon>
        <taxon>Alphaproteobacteria</taxon>
        <taxon>Hyphomicrobiales</taxon>
        <taxon>Aurantimonadaceae</taxon>
        <taxon>Aurantimonas</taxon>
    </lineage>
</organism>
<keyword evidence="3" id="KW-1185">Reference proteome</keyword>
<dbReference type="Proteomes" id="UP000588647">
    <property type="component" value="Unassembled WGS sequence"/>
</dbReference>
<evidence type="ECO:0000313" key="2">
    <source>
        <dbReference type="EMBL" id="MBB4005496.1"/>
    </source>
</evidence>
<evidence type="ECO:0000313" key="1">
    <source>
        <dbReference type="EMBL" id="MBB4003846.1"/>
    </source>
</evidence>
<sequence>PGTLTEKVEKLAIQANVTRALFKKPLNLRH</sequence>
<comment type="caution">
    <text evidence="2">The sequence shown here is derived from an EMBL/GenBank/DDBJ whole genome shotgun (WGS) entry which is preliminary data.</text>
</comment>
<dbReference type="EMBL" id="JACIEM010000004">
    <property type="protein sequence ID" value="MBB4003846.1"/>
    <property type="molecule type" value="Genomic_DNA"/>
</dbReference>
<feature type="non-terminal residue" evidence="2">
    <location>
        <position position="1"/>
    </location>
</feature>
<name>A0A7W6HHU3_9HYPH</name>
<proteinExistence type="predicted"/>
<reference evidence="2 3" key="1">
    <citation type="submission" date="2020-08" db="EMBL/GenBank/DDBJ databases">
        <title>Genomic Encyclopedia of Type Strains, Phase IV (KMG-IV): sequencing the most valuable type-strain genomes for metagenomic binning, comparative biology and taxonomic classification.</title>
        <authorList>
            <person name="Goeker M."/>
        </authorList>
    </citation>
    <scope>NUCLEOTIDE SEQUENCE [LARGE SCALE GENOMIC DNA]</scope>
    <source>
        <strain evidence="2 3">DSM 103570</strain>
    </source>
</reference>
<gene>
    <name evidence="1" type="ORF">GGR03_002934</name>
    <name evidence="2" type="ORF">GGR03_004598</name>
</gene>
<protein>
    <submittedName>
        <fullName evidence="2">Uncharacterized protein</fullName>
    </submittedName>
</protein>
<evidence type="ECO:0000313" key="3">
    <source>
        <dbReference type="Proteomes" id="UP000588647"/>
    </source>
</evidence>
<dbReference type="AlphaFoldDB" id="A0A7W6HHU3"/>
<dbReference type="EMBL" id="JACIEM010000007">
    <property type="protein sequence ID" value="MBB4005496.1"/>
    <property type="molecule type" value="Genomic_DNA"/>
</dbReference>